<dbReference type="InterPro" id="IPR026960">
    <property type="entry name" value="RVT-Znf"/>
</dbReference>
<dbReference type="AlphaFoldDB" id="A0A059DAG7"/>
<accession>A0A059DAG7</accession>
<name>A0A059DAG7_EUCGR</name>
<evidence type="ECO:0000259" key="3">
    <source>
        <dbReference type="Pfam" id="PF13456"/>
    </source>
</evidence>
<gene>
    <name evidence="5" type="ORF">EUGRSUZ_B03923</name>
</gene>
<dbReference type="InterPro" id="IPR002156">
    <property type="entry name" value="RNaseH_domain"/>
</dbReference>
<evidence type="ECO:0008006" key="6">
    <source>
        <dbReference type="Google" id="ProtNLM"/>
    </source>
</evidence>
<dbReference type="GO" id="GO:0003676">
    <property type="term" value="F:nucleic acid binding"/>
    <property type="evidence" value="ECO:0007669"/>
    <property type="project" value="InterPro"/>
</dbReference>
<evidence type="ECO:0000259" key="4">
    <source>
        <dbReference type="Pfam" id="PF13966"/>
    </source>
</evidence>
<evidence type="ECO:0000259" key="2">
    <source>
        <dbReference type="Pfam" id="PF03478"/>
    </source>
</evidence>
<dbReference type="InterPro" id="IPR001810">
    <property type="entry name" value="F-box_dom"/>
</dbReference>
<organism evidence="5">
    <name type="scientific">Eucalyptus grandis</name>
    <name type="common">Flooded gum</name>
    <dbReference type="NCBI Taxonomy" id="71139"/>
    <lineage>
        <taxon>Eukaryota</taxon>
        <taxon>Viridiplantae</taxon>
        <taxon>Streptophyta</taxon>
        <taxon>Embryophyta</taxon>
        <taxon>Tracheophyta</taxon>
        <taxon>Spermatophyta</taxon>
        <taxon>Magnoliopsida</taxon>
        <taxon>eudicotyledons</taxon>
        <taxon>Gunneridae</taxon>
        <taxon>Pentapetalae</taxon>
        <taxon>rosids</taxon>
        <taxon>malvids</taxon>
        <taxon>Myrtales</taxon>
        <taxon>Myrtaceae</taxon>
        <taxon>Myrtoideae</taxon>
        <taxon>Eucalypteae</taxon>
        <taxon>Eucalyptus</taxon>
    </lineage>
</organism>
<dbReference type="Pfam" id="PF13456">
    <property type="entry name" value="RVT_3"/>
    <property type="match status" value="1"/>
</dbReference>
<dbReference type="GO" id="GO:0004523">
    <property type="term" value="F:RNA-DNA hybrid ribonuclease activity"/>
    <property type="evidence" value="ECO:0007669"/>
    <property type="project" value="InterPro"/>
</dbReference>
<dbReference type="InParanoid" id="A0A059DAG7"/>
<evidence type="ECO:0000259" key="1">
    <source>
        <dbReference type="Pfam" id="PF00646"/>
    </source>
</evidence>
<feature type="domain" description="KIB1-4 beta-propeller" evidence="2">
    <location>
        <begin position="67"/>
        <end position="376"/>
    </location>
</feature>
<proteinExistence type="predicted"/>
<sequence>MASEPNWPQLPKELLEMISDQLTGLDDHVRFRAVCRSWASIRPPSRVPHQMPWLLHPCNQDTDTRSFVSISENKFYRFSSPEFLGKRCCGSSYGWLALLDGTPEILLFNPLTEEKILLPNLTSLPEVLEFHKKGKEYLYQDILGEHHTIDMDIMKNFFIQRIALSGDPTLVNQNSWAAMCYDLRANRLAFCKVHDKSWTVLQDQPSRYVDFLIHKEQLYAVDFTGRVIICDLSSPENLVIVQPESVSGPRRRYLVELRGALLMICAPMDNVVNLPEEEEENFYEALLDSDYSVIYDPEDGGRGPVHMQYKNRALWFHIFELDEVEQRFVKVNNLGNYALFLSKNYSVSLLASEVPRCRGNCIYYLDGFTVKGGTNMKNGYELCRFNLKSGATQHIITLISHVPNRRCSFGQDTWFIPSSVANWMPTQSSRLAAEDSITWIPNVKGNFFIKSTLDIHGQISFPGPLKPTEWKAIMEVNLPRRLQLLLWRVACGVLPAKKVARTQYLVPESPCPFCHQVRESLEHLLLSCQFTQVAWLNSAWPLRLSALEITRLADWIRIVVNPSNALGINGNEAKKFLTYAVMFIVHLWELRNQLVATRKERQPLDFAHVLNANYGRLLKVWDFRQQSEFRGAKWVPPPGNKIKVNFDVAMCLDFAMLAMTCRDSEGRFLLAWTERIPACDLIVGEAKAAFLAVSTAIEYGFTKITVEGNDPAVIQPLQHWKTPPSGAIANVIADIRTLLSSTTWRVNYVSVMENLATHNLACWAAFYDRSGSVPVSSLPFCVIYADDRGCHSKSGSARAHGWNGNYRPTYP</sequence>
<evidence type="ECO:0000313" key="5">
    <source>
        <dbReference type="EMBL" id="KCW87454.1"/>
    </source>
</evidence>
<protein>
    <recommendedName>
        <fullName evidence="6">F-box domain-containing protein</fullName>
    </recommendedName>
</protein>
<dbReference type="KEGG" id="egr:104434043"/>
<dbReference type="Gramene" id="KCW87454">
    <property type="protein sequence ID" value="KCW87454"/>
    <property type="gene ID" value="EUGRSUZ_B03923"/>
</dbReference>
<dbReference type="PANTHER" id="PTHR44259">
    <property type="entry name" value="OS07G0183000 PROTEIN-RELATED"/>
    <property type="match status" value="1"/>
</dbReference>
<reference evidence="5" key="1">
    <citation type="submission" date="2013-07" db="EMBL/GenBank/DDBJ databases">
        <title>The genome of Eucalyptus grandis.</title>
        <authorList>
            <person name="Schmutz J."/>
            <person name="Hayes R."/>
            <person name="Myburg A."/>
            <person name="Tuskan G."/>
            <person name="Grattapaglia D."/>
            <person name="Rokhsar D.S."/>
        </authorList>
    </citation>
    <scope>NUCLEOTIDE SEQUENCE</scope>
    <source>
        <tissue evidence="5">Leaf extractions</tissue>
    </source>
</reference>
<dbReference type="EMBL" id="KK198754">
    <property type="protein sequence ID" value="KCW87454.1"/>
    <property type="molecule type" value="Genomic_DNA"/>
</dbReference>
<feature type="domain" description="RNase H type-1" evidence="3">
    <location>
        <begin position="655"/>
        <end position="761"/>
    </location>
</feature>
<dbReference type="Pfam" id="PF00646">
    <property type="entry name" value="F-box"/>
    <property type="match status" value="1"/>
</dbReference>
<dbReference type="eggNOG" id="KOG1075">
    <property type="taxonomic scope" value="Eukaryota"/>
</dbReference>
<dbReference type="Pfam" id="PF13966">
    <property type="entry name" value="zf-RVT"/>
    <property type="match status" value="1"/>
</dbReference>
<dbReference type="Pfam" id="PF03478">
    <property type="entry name" value="Beta-prop_KIB1-4"/>
    <property type="match status" value="1"/>
</dbReference>
<feature type="domain" description="F-box" evidence="1">
    <location>
        <begin position="7"/>
        <end position="41"/>
    </location>
</feature>
<dbReference type="InterPro" id="IPR005174">
    <property type="entry name" value="KIB1-4_b-propeller"/>
</dbReference>
<dbReference type="PANTHER" id="PTHR44259:SF114">
    <property type="entry name" value="OS06G0707300 PROTEIN"/>
    <property type="match status" value="1"/>
</dbReference>
<dbReference type="OrthoDB" id="642536at2759"/>
<dbReference type="InterPro" id="IPR050942">
    <property type="entry name" value="F-box_BR-signaling"/>
</dbReference>
<feature type="domain" description="Reverse transcriptase zinc-binding" evidence="4">
    <location>
        <begin position="467"/>
        <end position="535"/>
    </location>
</feature>